<evidence type="ECO:0000313" key="12">
    <source>
        <dbReference type="Proteomes" id="UP001186944"/>
    </source>
</evidence>
<dbReference type="GO" id="GO:0052861">
    <property type="term" value="F:endo-1,3(4)-beta-glucanase activity"/>
    <property type="evidence" value="ECO:0007669"/>
    <property type="project" value="InterPro"/>
</dbReference>
<keyword evidence="4" id="KW-0378">Hydrolase</keyword>
<keyword evidence="6" id="KW-0326">Glycosidase</keyword>
<evidence type="ECO:0000256" key="8">
    <source>
        <dbReference type="ARBA" id="ARBA00023326"/>
    </source>
</evidence>
<keyword evidence="8" id="KW-0624">Polysaccharide degradation</keyword>
<evidence type="ECO:0000259" key="10">
    <source>
        <dbReference type="Pfam" id="PF17652"/>
    </source>
</evidence>
<feature type="region of interest" description="Disordered" evidence="9">
    <location>
        <begin position="421"/>
        <end position="499"/>
    </location>
</feature>
<evidence type="ECO:0000256" key="1">
    <source>
        <dbReference type="ARBA" id="ARBA00000382"/>
    </source>
</evidence>
<feature type="compositionally biased region" description="Low complexity" evidence="9">
    <location>
        <begin position="435"/>
        <end position="459"/>
    </location>
</feature>
<dbReference type="AlphaFoldDB" id="A0AA88XGN5"/>
<gene>
    <name evidence="11" type="ORF">FSP39_022319</name>
</gene>
<dbReference type="GO" id="GO:0071555">
    <property type="term" value="P:cell wall organization"/>
    <property type="evidence" value="ECO:0007669"/>
    <property type="project" value="UniProtKB-KW"/>
</dbReference>
<keyword evidence="12" id="KW-1185">Reference proteome</keyword>
<dbReference type="InterPro" id="IPR005200">
    <property type="entry name" value="Endo-beta-glucanase"/>
</dbReference>
<dbReference type="GO" id="GO:0000272">
    <property type="term" value="P:polysaccharide catabolic process"/>
    <property type="evidence" value="ECO:0007669"/>
    <property type="project" value="UniProtKB-KW"/>
</dbReference>
<evidence type="ECO:0000256" key="9">
    <source>
        <dbReference type="SAM" id="MobiDB-lite"/>
    </source>
</evidence>
<sequence length="1015" mass="113304">MFGSTDIIGHKASPQRTGNLRQRGPLPTHHFVANEIKAKNPSPMILFPYEAIMSNEGITYDAYTMDRWTDPERTDYMMQQSAWVSGRPWDKILSMGSNMRQIVSGPDGNPGGVFTGKSGVRVGIRGSSEPVMTDFGDLYANFNYNGNGGTMEVPLVRGSALLTHIFNNANPVVTPFCLSTFNGQHTNFDCPKENTMLDAGSGHASATCNDGQLHLVLDNTKKIPDVTKIQWAASSTSKWRSGDHGMRTCNANTCRLTNNGKRVEVTVPNAHGTMAFAFNYIGHYLTPPDWINKPEEVTCHGRRSEDKSERGVDEMTMHAICDGNQNLKIVVHLGNNNIHDIKKFQYGVQPQSVWGHGYLPPMYGCTPDKCSIQGHLAYINVHAPARSVRLVVNIIGYTTLPFINPFNHPYDITCGGSDVTEAIHGHTPPPLDNGQQPHQHTTQHVQHTHAHTQPPHVHTQPPPVHTQPPPVHTQPHVQTNPPSGPSNPGSKFIMELNEPGSNLPGQTRKFVLYFQHDVIPHVNQADNSISFTSKNGGSYNGFMQLGYLGAGPRGDHSNDTFLDNYLGVYSYKPKASYCVNNGRALVSFDWHPNNQFPYRSPGKLLMVTMPHHSYNMMGRFGSHLKNTVYGFKGYEGGSWLLDMEAPRAALEPDPSGVQMIKSNSQHLQEILQAIDRDAAQANLEQYCRYSDSYNTGKGIGFTARLASISRAFGTNHYHALDGKIKNCLELWLRVDDSIPEKWKFHYDSVWGGLYLRATDGDPQFYTDYGFPFYNDHHFHLGYFLYALAYYVRHDKSWAQRNKHRIYALARDVGNPSNKDRFFPVALNCYHALAALGDAYGDPILRATGQVMLAMETASVREYWHVRDHNYNQFPPVLQEYGAVGMIAESSFYAYTLNWGCDPNVFPMRHGCLVGIQVIPITAASKYWMDKDWAKHILKTCDYAINPNHAQEYGKTNPGDMKQLTTGWKAFCHAAMAPYDTAHQTAAANYVKNTNSRQLVGGTGVASTLLFIYAHT</sequence>
<feature type="domain" description="Glycosyl hydrolase family 81 C-terminal" evidence="10">
    <location>
        <begin position="663"/>
        <end position="824"/>
    </location>
</feature>
<evidence type="ECO:0000256" key="4">
    <source>
        <dbReference type="ARBA" id="ARBA00022801"/>
    </source>
</evidence>
<dbReference type="Gene3D" id="2.70.98.30">
    <property type="entry name" value="Golgi alpha-mannosidase II, domain 4"/>
    <property type="match status" value="1"/>
</dbReference>
<evidence type="ECO:0000256" key="7">
    <source>
        <dbReference type="ARBA" id="ARBA00023316"/>
    </source>
</evidence>
<dbReference type="PROSITE" id="PS52008">
    <property type="entry name" value="GH81"/>
    <property type="match status" value="1"/>
</dbReference>
<dbReference type="PANTHER" id="PTHR31983:SF0">
    <property type="entry name" value="GLUCAN ENDO-1,3-BETA-D-GLUCOSIDASE 2"/>
    <property type="match status" value="1"/>
</dbReference>
<dbReference type="Proteomes" id="UP001186944">
    <property type="component" value="Unassembled WGS sequence"/>
</dbReference>
<dbReference type="EMBL" id="VSWD01000013">
    <property type="protein sequence ID" value="KAK3084979.1"/>
    <property type="molecule type" value="Genomic_DNA"/>
</dbReference>
<evidence type="ECO:0000313" key="11">
    <source>
        <dbReference type="EMBL" id="KAK3084979.1"/>
    </source>
</evidence>
<dbReference type="GO" id="GO:0042973">
    <property type="term" value="F:glucan endo-1,3-beta-D-glucosidase activity"/>
    <property type="evidence" value="ECO:0007669"/>
    <property type="project" value="UniProtKB-EC"/>
</dbReference>
<feature type="compositionally biased region" description="Low complexity" evidence="9">
    <location>
        <begin position="473"/>
        <end position="490"/>
    </location>
</feature>
<evidence type="ECO:0000256" key="5">
    <source>
        <dbReference type="ARBA" id="ARBA00023277"/>
    </source>
</evidence>
<feature type="compositionally biased region" description="Pro residues" evidence="9">
    <location>
        <begin position="460"/>
        <end position="472"/>
    </location>
</feature>
<comment type="similarity">
    <text evidence="2">Belongs to the glycosyl hydrolase 81 family.</text>
</comment>
<comment type="catalytic activity">
    <reaction evidence="1">
        <text>Hydrolysis of (1-&gt;3)-beta-D-glucosidic linkages in (1-&gt;3)-beta-D-glucans.</text>
        <dbReference type="EC" id="3.2.1.39"/>
    </reaction>
</comment>
<feature type="region of interest" description="Disordered" evidence="9">
    <location>
        <begin position="1"/>
        <end position="25"/>
    </location>
</feature>
<keyword evidence="5" id="KW-0119">Carbohydrate metabolism</keyword>
<comment type="caution">
    <text evidence="11">The sequence shown here is derived from an EMBL/GenBank/DDBJ whole genome shotgun (WGS) entry which is preliminary data.</text>
</comment>
<evidence type="ECO:0000256" key="2">
    <source>
        <dbReference type="ARBA" id="ARBA00010730"/>
    </source>
</evidence>
<dbReference type="Pfam" id="PF17652">
    <property type="entry name" value="Glyco_hydro81C"/>
    <property type="match status" value="2"/>
</dbReference>
<organism evidence="11 12">
    <name type="scientific">Pinctada imbricata</name>
    <name type="common">Atlantic pearl-oyster</name>
    <name type="synonym">Pinctada martensii</name>
    <dbReference type="NCBI Taxonomy" id="66713"/>
    <lineage>
        <taxon>Eukaryota</taxon>
        <taxon>Metazoa</taxon>
        <taxon>Spiralia</taxon>
        <taxon>Lophotrochozoa</taxon>
        <taxon>Mollusca</taxon>
        <taxon>Bivalvia</taxon>
        <taxon>Autobranchia</taxon>
        <taxon>Pteriomorphia</taxon>
        <taxon>Pterioida</taxon>
        <taxon>Pterioidea</taxon>
        <taxon>Pteriidae</taxon>
        <taxon>Pinctada</taxon>
    </lineage>
</organism>
<protein>
    <recommendedName>
        <fullName evidence="3">glucan endo-1,3-beta-D-glucosidase</fullName>
        <ecNumber evidence="3">3.2.1.39</ecNumber>
    </recommendedName>
</protein>
<keyword evidence="7" id="KW-0961">Cell wall biogenesis/degradation</keyword>
<feature type="domain" description="Glycosyl hydrolase family 81 C-terminal" evidence="10">
    <location>
        <begin position="826"/>
        <end position="994"/>
    </location>
</feature>
<accession>A0AA88XGN5</accession>
<proteinExistence type="inferred from homology"/>
<reference evidence="11" key="1">
    <citation type="submission" date="2019-08" db="EMBL/GenBank/DDBJ databases">
        <title>The improved chromosome-level genome for the pearl oyster Pinctada fucata martensii using PacBio sequencing and Hi-C.</title>
        <authorList>
            <person name="Zheng Z."/>
        </authorList>
    </citation>
    <scope>NUCLEOTIDE SEQUENCE</scope>
    <source>
        <strain evidence="11">ZZ-2019</strain>
        <tissue evidence="11">Adductor muscle</tissue>
    </source>
</reference>
<dbReference type="InterPro" id="IPR040720">
    <property type="entry name" value="GH81_C"/>
</dbReference>
<dbReference type="PANTHER" id="PTHR31983">
    <property type="entry name" value="ENDO-1,3(4)-BETA-GLUCANASE 1"/>
    <property type="match status" value="1"/>
</dbReference>
<evidence type="ECO:0000256" key="3">
    <source>
        <dbReference type="ARBA" id="ARBA00012780"/>
    </source>
</evidence>
<evidence type="ECO:0000256" key="6">
    <source>
        <dbReference type="ARBA" id="ARBA00023295"/>
    </source>
</evidence>
<dbReference type="EC" id="3.2.1.39" evidence="3"/>
<name>A0AA88XGN5_PINIB</name>